<evidence type="ECO:0000313" key="2">
    <source>
        <dbReference type="Proteomes" id="UP000789396"/>
    </source>
</evidence>
<feature type="non-terminal residue" evidence="1">
    <location>
        <position position="1"/>
    </location>
</feature>
<gene>
    <name evidence="1" type="ORF">RFULGI_LOCUS13430</name>
</gene>
<sequence length="67" mass="8230">YEIEMKEVLEMNELFSESTYHIENDKEMPYFNNHVLIPLQIKKFQKIFYQSTIKENNDEQEINEKLT</sequence>
<accession>A0A9N9ITZ3</accession>
<organism evidence="1 2">
    <name type="scientific">Racocetra fulgida</name>
    <dbReference type="NCBI Taxonomy" id="60492"/>
    <lineage>
        <taxon>Eukaryota</taxon>
        <taxon>Fungi</taxon>
        <taxon>Fungi incertae sedis</taxon>
        <taxon>Mucoromycota</taxon>
        <taxon>Glomeromycotina</taxon>
        <taxon>Glomeromycetes</taxon>
        <taxon>Diversisporales</taxon>
        <taxon>Gigasporaceae</taxon>
        <taxon>Racocetra</taxon>
    </lineage>
</organism>
<dbReference type="Proteomes" id="UP000789396">
    <property type="component" value="Unassembled WGS sequence"/>
</dbReference>
<name>A0A9N9ITZ3_9GLOM</name>
<comment type="caution">
    <text evidence="1">The sequence shown here is derived from an EMBL/GenBank/DDBJ whole genome shotgun (WGS) entry which is preliminary data.</text>
</comment>
<dbReference type="EMBL" id="CAJVPZ010035223">
    <property type="protein sequence ID" value="CAG8748575.1"/>
    <property type="molecule type" value="Genomic_DNA"/>
</dbReference>
<evidence type="ECO:0000313" key="1">
    <source>
        <dbReference type="EMBL" id="CAG8748575.1"/>
    </source>
</evidence>
<feature type="non-terminal residue" evidence="1">
    <location>
        <position position="67"/>
    </location>
</feature>
<proteinExistence type="predicted"/>
<protein>
    <submittedName>
        <fullName evidence="1">16520_t:CDS:1</fullName>
    </submittedName>
</protein>
<dbReference type="AlphaFoldDB" id="A0A9N9ITZ3"/>
<dbReference type="OrthoDB" id="2418329at2759"/>
<reference evidence="1" key="1">
    <citation type="submission" date="2021-06" db="EMBL/GenBank/DDBJ databases">
        <authorList>
            <person name="Kallberg Y."/>
            <person name="Tangrot J."/>
            <person name="Rosling A."/>
        </authorList>
    </citation>
    <scope>NUCLEOTIDE SEQUENCE</scope>
    <source>
        <strain evidence="1">IN212</strain>
    </source>
</reference>
<keyword evidence="2" id="KW-1185">Reference proteome</keyword>